<comment type="caution">
    <text evidence="1">The sequence shown here is derived from an EMBL/GenBank/DDBJ whole genome shotgun (WGS) entry which is preliminary data.</text>
</comment>
<reference evidence="1 2" key="1">
    <citation type="journal article" date="2016" name="Genome Biol. Evol.">
        <title>Divergent and convergent evolution of fungal pathogenicity.</title>
        <authorList>
            <person name="Shang Y."/>
            <person name="Xiao G."/>
            <person name="Zheng P."/>
            <person name="Cen K."/>
            <person name="Zhan S."/>
            <person name="Wang C."/>
        </authorList>
    </citation>
    <scope>NUCLEOTIDE SEQUENCE [LARGE SCALE GENOMIC DNA]</scope>
    <source>
        <strain evidence="1 2">RCEF 2490</strain>
    </source>
</reference>
<dbReference type="OrthoDB" id="4576545at2759"/>
<gene>
    <name evidence="1" type="ORF">AAL_07809</name>
</gene>
<evidence type="ECO:0000313" key="1">
    <source>
        <dbReference type="EMBL" id="KZZ89161.1"/>
    </source>
</evidence>
<sequence>MPVWSEPARHRANSTPGIHRIHRDAVLNNTVFRIYAIAQAAAESLDVLSLDAYMVVTGTCNQGMLAGNPFPLPGGADNDPWDLVLFLIYYSHLVLGTVRRLVAPQLMPTVNNVNIFNAFVQNVQNIAFSALLAASHLRGLNIFQIQVDQVIVNFKQGLDATINPGQPCPQMSGLGTVELLCRVLARGCQNMSESKKQHGVAPFIVSADILFSSQDNFDARVQQLRLVQLPRPRVAARLGCWDFHNKAIPHTVFVCTGSNGAAANPPTIVVTTSQDVWGAFTTMQNFATRCRQPLRRLDWNGVGANRDSMNIRGASRNLRTAYRNAVAGLPAPVTPINRQVARGAVRNQYLVQFNALHTNECATPFSCPSFRPKARCLRCQGLFDYNVQPIVWMTNAEIALRMAQELKCHLKLACAECIAHYACRHAKANHGLVVNGQVNH</sequence>
<dbReference type="EMBL" id="AZGY01000026">
    <property type="protein sequence ID" value="KZZ89161.1"/>
    <property type="molecule type" value="Genomic_DNA"/>
</dbReference>
<evidence type="ECO:0000313" key="2">
    <source>
        <dbReference type="Proteomes" id="UP000078544"/>
    </source>
</evidence>
<organism evidence="1 2">
    <name type="scientific">Moelleriella libera RCEF 2490</name>
    <dbReference type="NCBI Taxonomy" id="1081109"/>
    <lineage>
        <taxon>Eukaryota</taxon>
        <taxon>Fungi</taxon>
        <taxon>Dikarya</taxon>
        <taxon>Ascomycota</taxon>
        <taxon>Pezizomycotina</taxon>
        <taxon>Sordariomycetes</taxon>
        <taxon>Hypocreomycetidae</taxon>
        <taxon>Hypocreales</taxon>
        <taxon>Clavicipitaceae</taxon>
        <taxon>Moelleriella</taxon>
    </lineage>
</organism>
<accession>A0A167WQX4</accession>
<name>A0A167WQX4_9HYPO</name>
<keyword evidence="2" id="KW-1185">Reference proteome</keyword>
<dbReference type="AlphaFoldDB" id="A0A167WQX4"/>
<proteinExistence type="predicted"/>
<protein>
    <submittedName>
        <fullName evidence="1">Uncharacterized protein</fullName>
    </submittedName>
</protein>
<dbReference type="Proteomes" id="UP000078544">
    <property type="component" value="Unassembled WGS sequence"/>
</dbReference>